<dbReference type="Proteomes" id="UP000003277">
    <property type="component" value="Unassembled WGS sequence"/>
</dbReference>
<accession>H1CYW6</accession>
<reference evidence="1 2" key="1">
    <citation type="submission" date="2011-11" db="EMBL/GenBank/DDBJ databases">
        <title>The Genome Sequence of Dialister succinatiphilus YIT 11850.</title>
        <authorList>
            <consortium name="The Broad Institute Genome Sequencing Platform"/>
            <person name="Earl A."/>
            <person name="Ward D."/>
            <person name="Feldgarden M."/>
            <person name="Gevers D."/>
            <person name="Morotomi M."/>
            <person name="Young S.K."/>
            <person name="Zeng Q."/>
            <person name="Gargeya S."/>
            <person name="Fitzgerald M."/>
            <person name="Haas B."/>
            <person name="Abouelleil A."/>
            <person name="Alvarado L."/>
            <person name="Arachchi H.M."/>
            <person name="Berlin A."/>
            <person name="Brown A."/>
            <person name="Chapman S.B."/>
            <person name="Dunbar C."/>
            <person name="Gearin G."/>
            <person name="Goldberg J."/>
            <person name="Griggs A."/>
            <person name="Gujja S."/>
            <person name="Heiman D."/>
            <person name="Howarth C."/>
            <person name="Lui A."/>
            <person name="MacDonald P.J.P."/>
            <person name="Montmayeur A."/>
            <person name="Murphy C."/>
            <person name="Neiman D."/>
            <person name="Pearson M."/>
            <person name="Priest M."/>
            <person name="Roberts A."/>
            <person name="Saif S."/>
            <person name="Shea T."/>
            <person name="Sisk P."/>
            <person name="Stolte C."/>
            <person name="Sykes S."/>
            <person name="Wortman J."/>
            <person name="Nusbaum C."/>
            <person name="Birren B."/>
        </authorList>
    </citation>
    <scope>NUCLEOTIDE SEQUENCE [LARGE SCALE GENOMIC DNA]</scope>
    <source>
        <strain evidence="1 2">YIT 11850</strain>
    </source>
</reference>
<dbReference type="HOGENOM" id="CLU_1412469_0_0_9"/>
<sequence length="194" mass="21398">MKTVTDTLSTYLNTKKEMLSCDLYTLTLYDGTKYYYTDADHDVTYNNNTYSHNALLLHRDQTVINNVLSVDSMTISIYATKDDKLGDKPIFLAAHDGSFDRATMALARAFFDTDGTLIGVIDLFSGTTEVTACGGLVMTLDVKSQVQGFSQEFPRRKFYPQGTFSTSGGKVSSSTEEDSASVIAPYVPLKEVLL</sequence>
<dbReference type="eggNOG" id="COG5449">
    <property type="taxonomic scope" value="Bacteria"/>
</dbReference>
<dbReference type="RefSeq" id="WP_008859058.1">
    <property type="nucleotide sequence ID" value="NZ_JH591187.1"/>
</dbReference>
<organism evidence="1 2">
    <name type="scientific">Dialister succinatiphilus YIT 11850</name>
    <dbReference type="NCBI Taxonomy" id="742743"/>
    <lineage>
        <taxon>Bacteria</taxon>
        <taxon>Bacillati</taxon>
        <taxon>Bacillota</taxon>
        <taxon>Negativicutes</taxon>
        <taxon>Veillonellales</taxon>
        <taxon>Veillonellaceae</taxon>
        <taxon>Dialister</taxon>
    </lineage>
</organism>
<dbReference type="STRING" id="742743.HMPREF9453_00554"/>
<evidence type="ECO:0000313" key="2">
    <source>
        <dbReference type="Proteomes" id="UP000003277"/>
    </source>
</evidence>
<dbReference type="OrthoDB" id="1633386at2"/>
<keyword evidence="2" id="KW-1185">Reference proteome</keyword>
<gene>
    <name evidence="1" type="ORF">HMPREF9453_00554</name>
</gene>
<evidence type="ECO:0000313" key="1">
    <source>
        <dbReference type="EMBL" id="EHO63537.1"/>
    </source>
</evidence>
<comment type="caution">
    <text evidence="1">The sequence shown here is derived from an EMBL/GenBank/DDBJ whole genome shotgun (WGS) entry which is preliminary data.</text>
</comment>
<dbReference type="EMBL" id="ADLT01000015">
    <property type="protein sequence ID" value="EHO63537.1"/>
    <property type="molecule type" value="Genomic_DNA"/>
</dbReference>
<protein>
    <submittedName>
        <fullName evidence="1">Uncharacterized protein</fullName>
    </submittedName>
</protein>
<dbReference type="Pfam" id="PF09931">
    <property type="entry name" value="Phage_phiJL001_Gp84_N"/>
    <property type="match status" value="1"/>
</dbReference>
<name>H1CYW6_9FIRM</name>
<proteinExistence type="predicted"/>
<dbReference type="AlphaFoldDB" id="H1CYW6"/>